<gene>
    <name evidence="1" type="ORF">PtrM4_098880</name>
</gene>
<organism evidence="1 2">
    <name type="scientific">Pyrenophora tritici-repentis</name>
    <dbReference type="NCBI Taxonomy" id="45151"/>
    <lineage>
        <taxon>Eukaryota</taxon>
        <taxon>Fungi</taxon>
        <taxon>Dikarya</taxon>
        <taxon>Ascomycota</taxon>
        <taxon>Pezizomycotina</taxon>
        <taxon>Dothideomycetes</taxon>
        <taxon>Pleosporomycetidae</taxon>
        <taxon>Pleosporales</taxon>
        <taxon>Pleosporineae</taxon>
        <taxon>Pleosporaceae</taxon>
        <taxon>Pyrenophora</taxon>
    </lineage>
</organism>
<dbReference type="Proteomes" id="UP000245464">
    <property type="component" value="Chromosome 4"/>
</dbReference>
<dbReference type="RefSeq" id="XP_065962952.1">
    <property type="nucleotide sequence ID" value="XM_066107284.1"/>
</dbReference>
<accession>A0A5M9LAX9</accession>
<proteinExistence type="predicted"/>
<evidence type="ECO:0000313" key="1">
    <source>
        <dbReference type="EMBL" id="KAF7572388.1"/>
    </source>
</evidence>
<dbReference type="EMBL" id="NQIK02000004">
    <property type="protein sequence ID" value="KAF7572388.1"/>
    <property type="molecule type" value="Genomic_DNA"/>
</dbReference>
<evidence type="ECO:0000313" key="2">
    <source>
        <dbReference type="Proteomes" id="UP000245464"/>
    </source>
</evidence>
<dbReference type="AlphaFoldDB" id="A0A5M9LAX9"/>
<name>A0A5M9LAX9_9PLEO</name>
<comment type="caution">
    <text evidence="1">The sequence shown here is derived from an EMBL/GenBank/DDBJ whole genome shotgun (WGS) entry which is preliminary data.</text>
</comment>
<dbReference type="KEGG" id="ptrr:90956423"/>
<protein>
    <submittedName>
        <fullName evidence="1">Uncharacterized protein</fullName>
    </submittedName>
</protein>
<sequence>MKASTATLLFTVSLAHAKGLPSRPTKQPACGLRPFLAYGDVPSSKTSGCYSCNDPYRYKNQLEGIWTMILVLATIKCALFIISVVDDVFIYIQQILKLERGTIVIQVKIL</sequence>
<reference evidence="1 2" key="1">
    <citation type="journal article" date="2018" name="BMC Genomics">
        <title>Comparative genomics of the wheat fungal pathogen Pyrenophora tritici-repentis reveals chromosomal variations and genome plasticity.</title>
        <authorList>
            <person name="Moolhuijzen P."/>
            <person name="See P.T."/>
            <person name="Hane J.K."/>
            <person name="Shi G."/>
            <person name="Liu Z."/>
            <person name="Oliver R.P."/>
            <person name="Moffat C.S."/>
        </authorList>
    </citation>
    <scope>NUCLEOTIDE SEQUENCE [LARGE SCALE GENOMIC DNA]</scope>
    <source>
        <strain evidence="1">M4</strain>
    </source>
</reference>
<dbReference type="GeneID" id="90956423"/>